<feature type="compositionally biased region" description="Basic and acidic residues" evidence="1">
    <location>
        <begin position="36"/>
        <end position="52"/>
    </location>
</feature>
<organism evidence="2 3">
    <name type="scientific">Diplocarpon coronariae</name>
    <dbReference type="NCBI Taxonomy" id="2795749"/>
    <lineage>
        <taxon>Eukaryota</taxon>
        <taxon>Fungi</taxon>
        <taxon>Dikarya</taxon>
        <taxon>Ascomycota</taxon>
        <taxon>Pezizomycotina</taxon>
        <taxon>Leotiomycetes</taxon>
        <taxon>Helotiales</taxon>
        <taxon>Drepanopezizaceae</taxon>
        <taxon>Diplocarpon</taxon>
    </lineage>
</organism>
<proteinExistence type="predicted"/>
<protein>
    <submittedName>
        <fullName evidence="2">Uncharacterized protein</fullName>
    </submittedName>
</protein>
<feature type="region of interest" description="Disordered" evidence="1">
    <location>
        <begin position="223"/>
        <end position="242"/>
    </location>
</feature>
<feature type="compositionally biased region" description="Basic and acidic residues" evidence="1">
    <location>
        <begin position="15"/>
        <end position="25"/>
    </location>
</feature>
<dbReference type="InParanoid" id="A0A218ZCF1"/>
<keyword evidence="3" id="KW-1185">Reference proteome</keyword>
<comment type="caution">
    <text evidence="2">The sequence shown here is derived from an EMBL/GenBank/DDBJ whole genome shotgun (WGS) entry which is preliminary data.</text>
</comment>
<evidence type="ECO:0000256" key="1">
    <source>
        <dbReference type="SAM" id="MobiDB-lite"/>
    </source>
</evidence>
<sequence>MWEEPEQILQEWSDDPYRGRDPSDRWRRRASSNSRQRAESPLSRELRTKRDSAATTVRAALHLAPAGTRRAGEALLSAARPFSARGRLSAILLGTLSRMAAALPADAGWRQAAIAGADPRGALTSLTPSLPSPGQQSRSGLIGGACFCLGFSADVRVSGPSGSSCRRARQMVRDEPRCQGLPEPVPLRARAACRTRRAAHVKLPGLAHRKSCSHSGACALRRSTTVPSAPPPRPSSSAPSHGDVNFQLHMRLVWVRLLRKPGSLGLGRRRGFCCIPSSRIVGAALGRGRVILVSRRVSSREHFADVSSRTVLGGVFTETVESDCLSGLAVRCKVEYGSRRPNVATLCRRALSKERKQAWFGARKLFLKAREKSDWQRFIMVT</sequence>
<dbReference type="EMBL" id="MZNU01000076">
    <property type="protein sequence ID" value="OWP05280.1"/>
    <property type="molecule type" value="Genomic_DNA"/>
</dbReference>
<feature type="region of interest" description="Disordered" evidence="1">
    <location>
        <begin position="1"/>
        <end position="53"/>
    </location>
</feature>
<name>A0A218ZCF1_9HELO</name>
<evidence type="ECO:0000313" key="3">
    <source>
        <dbReference type="Proteomes" id="UP000242519"/>
    </source>
</evidence>
<accession>A0A218ZCF1</accession>
<evidence type="ECO:0000313" key="2">
    <source>
        <dbReference type="EMBL" id="OWP05280.1"/>
    </source>
</evidence>
<dbReference type="Proteomes" id="UP000242519">
    <property type="component" value="Unassembled WGS sequence"/>
</dbReference>
<reference evidence="2 3" key="1">
    <citation type="submission" date="2017-04" db="EMBL/GenBank/DDBJ databases">
        <title>Draft genome sequence of Marssonina coronaria NL1: causal agent of apple blotch.</title>
        <authorList>
            <person name="Cheng Q."/>
        </authorList>
    </citation>
    <scope>NUCLEOTIDE SEQUENCE [LARGE SCALE GENOMIC DNA]</scope>
    <source>
        <strain evidence="2 3">NL1</strain>
    </source>
</reference>
<dbReference type="AlphaFoldDB" id="A0A218ZCF1"/>
<gene>
    <name evidence="2" type="ORF">B2J93_8022</name>
</gene>